<name>A0A286G454_9PROT</name>
<evidence type="ECO:0000313" key="2">
    <source>
        <dbReference type="Proteomes" id="UP000219621"/>
    </source>
</evidence>
<dbReference type="AlphaFoldDB" id="A0A286G454"/>
<dbReference type="EMBL" id="OCNJ01000001">
    <property type="protein sequence ID" value="SOD89929.1"/>
    <property type="molecule type" value="Genomic_DNA"/>
</dbReference>
<proteinExistence type="predicted"/>
<reference evidence="1 2" key="1">
    <citation type="submission" date="2017-09" db="EMBL/GenBank/DDBJ databases">
        <authorList>
            <person name="Ehlers B."/>
            <person name="Leendertz F.H."/>
        </authorList>
    </citation>
    <scope>NUCLEOTIDE SEQUENCE [LARGE SCALE GENOMIC DNA]</scope>
    <source>
        <strain evidence="1 2">USBA 140</strain>
    </source>
</reference>
<keyword evidence="2" id="KW-1185">Reference proteome</keyword>
<evidence type="ECO:0000313" key="1">
    <source>
        <dbReference type="EMBL" id="SOD89929.1"/>
    </source>
</evidence>
<dbReference type="Proteomes" id="UP000219621">
    <property type="component" value="Unassembled WGS sequence"/>
</dbReference>
<organism evidence="1 2">
    <name type="scientific">Caenispirillum bisanense</name>
    <dbReference type="NCBI Taxonomy" id="414052"/>
    <lineage>
        <taxon>Bacteria</taxon>
        <taxon>Pseudomonadati</taxon>
        <taxon>Pseudomonadota</taxon>
        <taxon>Alphaproteobacteria</taxon>
        <taxon>Rhodospirillales</taxon>
        <taxon>Novispirillaceae</taxon>
        <taxon>Caenispirillum</taxon>
    </lineage>
</organism>
<accession>A0A286G454</accession>
<protein>
    <submittedName>
        <fullName evidence="1">Uncharacterized protein</fullName>
    </submittedName>
</protein>
<gene>
    <name evidence="1" type="ORF">SAMN05421508_101383</name>
</gene>
<dbReference type="RefSeq" id="WP_097277274.1">
    <property type="nucleotide sequence ID" value="NZ_OCNJ01000001.1"/>
</dbReference>
<sequence>MTLPSTPLLSVADVDRLAGTVTMEVMRYAPRNVVEARAAAGAFAGEFLPELDERTRHSVITRAVDAMLPLIEAPVG</sequence>